<dbReference type="RefSeq" id="WP_163571718.1">
    <property type="nucleotide sequence ID" value="NZ_BAAANY010000013.1"/>
</dbReference>
<name>A0ABP4TD42_9ACTN</name>
<accession>A0ABP4TD42</accession>
<proteinExistence type="predicted"/>
<sequence length="251" mass="28108">MLSFADLMRRAEADPAVVGAVLSGSKARDGMATEHSDYDVYLIIADGVEPGWQPVRTPELDLDWMSLSAFRRYALPGEPEDWDRYAFVHAKILIDRADIAAIVHRKARLTSKEAHNLTAGALDAYINSAYRAAKNRRDGRTLAAHLDAADSIAHLLTVIFALHRRVRPFNKFLEWELRRHPLAAPRWSADNLLPRLENIVRNEDAPAQQSLFDEIEAATRTEFAKVLDGWDEDGGESDLTLLRSHGTVEAS</sequence>
<comment type="caution">
    <text evidence="1">The sequence shown here is derived from an EMBL/GenBank/DDBJ whole genome shotgun (WGS) entry which is preliminary data.</text>
</comment>
<evidence type="ECO:0000313" key="1">
    <source>
        <dbReference type="EMBL" id="GAA1685584.1"/>
    </source>
</evidence>
<dbReference type="Proteomes" id="UP001500618">
    <property type="component" value="Unassembled WGS sequence"/>
</dbReference>
<dbReference type="EMBL" id="BAAANY010000013">
    <property type="protein sequence ID" value="GAA1685584.1"/>
    <property type="molecule type" value="Genomic_DNA"/>
</dbReference>
<reference evidence="2" key="1">
    <citation type="journal article" date="2019" name="Int. J. Syst. Evol. Microbiol.">
        <title>The Global Catalogue of Microorganisms (GCM) 10K type strain sequencing project: providing services to taxonomists for standard genome sequencing and annotation.</title>
        <authorList>
            <consortium name="The Broad Institute Genomics Platform"/>
            <consortium name="The Broad Institute Genome Sequencing Center for Infectious Disease"/>
            <person name="Wu L."/>
            <person name="Ma J."/>
        </authorList>
    </citation>
    <scope>NUCLEOTIDE SEQUENCE [LARGE SCALE GENOMIC DNA]</scope>
    <source>
        <strain evidence="2">JCM 14718</strain>
    </source>
</reference>
<organism evidence="1 2">
    <name type="scientific">Fodinicola feengrottensis</name>
    <dbReference type="NCBI Taxonomy" id="435914"/>
    <lineage>
        <taxon>Bacteria</taxon>
        <taxon>Bacillati</taxon>
        <taxon>Actinomycetota</taxon>
        <taxon>Actinomycetes</taxon>
        <taxon>Mycobacteriales</taxon>
        <taxon>Fodinicola</taxon>
    </lineage>
</organism>
<protein>
    <recommendedName>
        <fullName evidence="3">Nucleotidyltransferase domain-containing protein</fullName>
    </recommendedName>
</protein>
<gene>
    <name evidence="1" type="ORF">GCM10009765_38580</name>
</gene>
<keyword evidence="2" id="KW-1185">Reference proteome</keyword>
<evidence type="ECO:0008006" key="3">
    <source>
        <dbReference type="Google" id="ProtNLM"/>
    </source>
</evidence>
<evidence type="ECO:0000313" key="2">
    <source>
        <dbReference type="Proteomes" id="UP001500618"/>
    </source>
</evidence>